<dbReference type="Proteomes" id="UP000471242">
    <property type="component" value="Unassembled WGS sequence"/>
</dbReference>
<dbReference type="KEGG" id="vcx:VAA049_1191"/>
<keyword evidence="1" id="KW-1133">Transmembrane helix</keyword>
<gene>
    <name evidence="3" type="ORF">D6U24_07120</name>
    <name evidence="2" type="ORF">KIN13_17315</name>
</gene>
<dbReference type="EMBL" id="QZRB01000008">
    <property type="protein sequence ID" value="MVD23123.1"/>
    <property type="molecule type" value="Genomic_DNA"/>
</dbReference>
<dbReference type="Proteomes" id="UP001196338">
    <property type="component" value="Unassembled WGS sequence"/>
</dbReference>
<dbReference type="OMA" id="WICQPFA"/>
<organism evidence="3 4">
    <name type="scientific">Vibrio cholerae</name>
    <dbReference type="NCBI Taxonomy" id="666"/>
    <lineage>
        <taxon>Bacteria</taxon>
        <taxon>Pseudomonadati</taxon>
        <taxon>Pseudomonadota</taxon>
        <taxon>Gammaproteobacteria</taxon>
        <taxon>Vibrionales</taxon>
        <taxon>Vibrionaceae</taxon>
        <taxon>Vibrio</taxon>
    </lineage>
</organism>
<proteinExistence type="predicted"/>
<reference evidence="3 4" key="1">
    <citation type="submission" date="2018-09" db="EMBL/GenBank/DDBJ databases">
        <title>Genomic epidemiology reveals two lineages of Vibrio cholerae that can cause global cholera epidemics despite absence of cholera toxin gene.</title>
        <authorList>
            <person name="Wang H."/>
            <person name="Zen W."/>
            <person name="Yu H."/>
            <person name="Zhang W."/>
            <person name="Pan J."/>
            <person name="Yang C."/>
            <person name="Cui Y."/>
        </authorList>
    </citation>
    <scope>NUCLEOTIDE SEQUENCE [LARGE SCALE GENOMIC DNA]</scope>
    <source>
        <strain evidence="3 4">00-1_S85</strain>
    </source>
</reference>
<keyword evidence="1" id="KW-0812">Transmembrane</keyword>
<accession>A0A085RC24</accession>
<dbReference type="AlphaFoldDB" id="A0A085RC24"/>
<evidence type="ECO:0000256" key="1">
    <source>
        <dbReference type="SAM" id="Phobius"/>
    </source>
</evidence>
<dbReference type="RefSeq" id="WP_001217303.1">
    <property type="nucleotide sequence ID" value="NZ_AP018677.1"/>
</dbReference>
<reference evidence="2" key="2">
    <citation type="submission" date="2021-05" db="EMBL/GenBank/DDBJ databases">
        <authorList>
            <person name="Stine C."/>
        </authorList>
    </citation>
    <scope>NUCLEOTIDE SEQUENCE</scope>
    <source>
        <strain evidence="2">TDS0091212</strain>
    </source>
</reference>
<sequence length="74" mass="8913">MRIEDVPLYAPCQPHWLCVPFMGIFALLLLIGLVFFIRIIYREYLKIQRAQKVRRLRRTHYRDRQGGGRPTNIK</sequence>
<name>A0A085RC24_VIBCL</name>
<feature type="transmembrane region" description="Helical" evidence="1">
    <location>
        <begin position="20"/>
        <end position="41"/>
    </location>
</feature>
<reference evidence="2" key="3">
    <citation type="submission" date="2023-08" db="EMBL/GenBank/DDBJ databases">
        <title>Vibrio cholerae Outbreaks in Tanzania Exemplify Founder Flush: Simultaneous Increases in Population Size and Genetic Diversity.</title>
        <authorList>
            <person name="Debes A.K."/>
            <person name="Mohammed A."/>
            <person name="Maseke I."/>
            <person name="Almeida M."/>
            <person name="Li S."/>
            <person name="Matimba H."/>
            <person name="Joachim A."/>
            <person name="Mizinduko M."/>
            <person name="Nyanga S."/>
            <person name="Kelly M."/>
            <person name="Kachwamba Y."/>
            <person name="Schaffer A.M."/>
            <person name="Nyanga A.S."/>
            <person name="Mghamba J."/>
            <person name="Mosha F.S."/>
            <person name="Sack D.A."/>
            <person name="Stine O.C."/>
        </authorList>
    </citation>
    <scope>NUCLEOTIDE SEQUENCE</scope>
    <source>
        <strain evidence="2">TDS0091212</strain>
    </source>
</reference>
<evidence type="ECO:0000313" key="3">
    <source>
        <dbReference type="EMBL" id="MVD23123.1"/>
    </source>
</evidence>
<keyword evidence="1" id="KW-0472">Membrane</keyword>
<dbReference type="EMBL" id="JAHBND010000687">
    <property type="protein sequence ID" value="MBS7675174.1"/>
    <property type="molecule type" value="Genomic_DNA"/>
</dbReference>
<comment type="caution">
    <text evidence="3">The sequence shown here is derived from an EMBL/GenBank/DDBJ whole genome shotgun (WGS) entry which is preliminary data.</text>
</comment>
<dbReference type="KEGG" id="vcq:EN18_11260"/>
<evidence type="ECO:0000313" key="2">
    <source>
        <dbReference type="EMBL" id="MBS7675174.1"/>
    </source>
</evidence>
<protein>
    <submittedName>
        <fullName evidence="3">Uncharacterized protein</fullName>
    </submittedName>
</protein>
<evidence type="ECO:0000313" key="4">
    <source>
        <dbReference type="Proteomes" id="UP000471242"/>
    </source>
</evidence>